<dbReference type="Pfam" id="PF00717">
    <property type="entry name" value="Peptidase_S24"/>
    <property type="match status" value="1"/>
</dbReference>
<organism evidence="2 3">
    <name type="scientific">Aquincola tertiaricarbonis</name>
    <dbReference type="NCBI Taxonomy" id="391953"/>
    <lineage>
        <taxon>Bacteria</taxon>
        <taxon>Pseudomonadati</taxon>
        <taxon>Pseudomonadota</taxon>
        <taxon>Betaproteobacteria</taxon>
        <taxon>Burkholderiales</taxon>
        <taxon>Sphaerotilaceae</taxon>
        <taxon>Aquincola</taxon>
    </lineage>
</organism>
<evidence type="ECO:0000313" key="2">
    <source>
        <dbReference type="EMBL" id="URI08949.1"/>
    </source>
</evidence>
<dbReference type="SUPFAM" id="SSF51306">
    <property type="entry name" value="LexA/Signal peptidase"/>
    <property type="match status" value="1"/>
</dbReference>
<dbReference type="PANTHER" id="PTHR33516">
    <property type="entry name" value="LEXA REPRESSOR"/>
    <property type="match status" value="1"/>
</dbReference>
<gene>
    <name evidence="2" type="ORF">MW290_25610</name>
</gene>
<keyword evidence="3" id="KW-1185">Reference proteome</keyword>
<evidence type="ECO:0000313" key="3">
    <source>
        <dbReference type="Proteomes" id="UP001056201"/>
    </source>
</evidence>
<dbReference type="PANTHER" id="PTHR33516:SF2">
    <property type="entry name" value="LEXA REPRESSOR-RELATED"/>
    <property type="match status" value="1"/>
</dbReference>
<protein>
    <recommendedName>
        <fullName evidence="1">Peptidase S24/S26A/S26B/S26C domain-containing protein</fullName>
    </recommendedName>
</protein>
<dbReference type="InterPro" id="IPR050077">
    <property type="entry name" value="LexA_repressor"/>
</dbReference>
<dbReference type="InterPro" id="IPR015927">
    <property type="entry name" value="Peptidase_S24_S26A/B/C"/>
</dbReference>
<dbReference type="CDD" id="cd06529">
    <property type="entry name" value="S24_LexA-like"/>
    <property type="match status" value="1"/>
</dbReference>
<dbReference type="EMBL" id="CP097636">
    <property type="protein sequence ID" value="URI08949.1"/>
    <property type="molecule type" value="Genomic_DNA"/>
</dbReference>
<evidence type="ECO:0000259" key="1">
    <source>
        <dbReference type="Pfam" id="PF00717"/>
    </source>
</evidence>
<dbReference type="InterPro" id="IPR039418">
    <property type="entry name" value="LexA-like"/>
</dbReference>
<accession>A0ABY4S905</accession>
<reference evidence="2" key="1">
    <citation type="submission" date="2022-05" db="EMBL/GenBank/DDBJ databases">
        <title>An RpoN-dependent PEP-CTERM gene is involved in floc formation of an Aquincola tertiaricarbonis strain.</title>
        <authorList>
            <person name="Qiu D."/>
            <person name="Xia M."/>
        </authorList>
    </citation>
    <scope>NUCLEOTIDE SEQUENCE</scope>
    <source>
        <strain evidence="2">RN12</strain>
    </source>
</reference>
<dbReference type="Gene3D" id="2.10.109.10">
    <property type="entry name" value="Umud Fragment, subunit A"/>
    <property type="match status" value="1"/>
</dbReference>
<feature type="domain" description="Peptidase S24/S26A/S26B/S26C" evidence="1">
    <location>
        <begin position="105"/>
        <end position="195"/>
    </location>
</feature>
<name>A0ABY4S905_AQUTE</name>
<proteinExistence type="predicted"/>
<sequence length="203" mass="21854">MDAKTLHRKAKLRELVARHDGPAAFGRIIGKTRSYVSQLMSEDYPGGEAAFRRLADAAGLPSSYFDTDDGERIQLPKSKELPLLQLEEVGSNLMNHSTKTVPVALDAEGQFAVRLVGDSMVASSPGDVSLPSGTIVVVNAERKPMPGNIVVARLDGSASATVRQLIEDSGFYYLRPMNNNYSRPKVTLDQILGVVTSATVPLA</sequence>
<dbReference type="InterPro" id="IPR036286">
    <property type="entry name" value="LexA/Signal_pep-like_sf"/>
</dbReference>
<dbReference type="Proteomes" id="UP001056201">
    <property type="component" value="Chromosome 2"/>
</dbReference>